<feature type="transmembrane region" description="Helical" evidence="2">
    <location>
        <begin position="268"/>
        <end position="285"/>
    </location>
</feature>
<dbReference type="Proteomes" id="UP000199645">
    <property type="component" value="Unassembled WGS sequence"/>
</dbReference>
<dbReference type="InterPro" id="IPR029787">
    <property type="entry name" value="Nucleotide_cyclase"/>
</dbReference>
<dbReference type="InterPro" id="IPR052163">
    <property type="entry name" value="DGC-Regulatory_Protein"/>
</dbReference>
<feature type="transmembrane region" description="Helical" evidence="2">
    <location>
        <begin position="194"/>
        <end position="214"/>
    </location>
</feature>
<keyword evidence="2" id="KW-1133">Transmembrane helix</keyword>
<name>A0A1I1ZG89_9ACTN</name>
<feature type="region of interest" description="Disordered" evidence="1">
    <location>
        <begin position="481"/>
        <end position="518"/>
    </location>
</feature>
<dbReference type="NCBIfam" id="TIGR00254">
    <property type="entry name" value="GGDEF"/>
    <property type="match status" value="1"/>
</dbReference>
<dbReference type="Gene3D" id="3.30.70.270">
    <property type="match status" value="1"/>
</dbReference>
<dbReference type="InterPro" id="IPR000160">
    <property type="entry name" value="GGDEF_dom"/>
</dbReference>
<protein>
    <submittedName>
        <fullName evidence="4">Diguanylate cyclase (GGDEF) domain-containing protein</fullName>
    </submittedName>
</protein>
<feature type="transmembrane region" description="Helical" evidence="2">
    <location>
        <begin position="129"/>
        <end position="147"/>
    </location>
</feature>
<keyword evidence="2" id="KW-0472">Membrane</keyword>
<dbReference type="PANTHER" id="PTHR46663:SF2">
    <property type="entry name" value="GGDEF DOMAIN-CONTAINING PROTEIN"/>
    <property type="match status" value="1"/>
</dbReference>
<organism evidence="4 5">
    <name type="scientific">Actinoplanes philippinensis</name>
    <dbReference type="NCBI Taxonomy" id="35752"/>
    <lineage>
        <taxon>Bacteria</taxon>
        <taxon>Bacillati</taxon>
        <taxon>Actinomycetota</taxon>
        <taxon>Actinomycetes</taxon>
        <taxon>Micromonosporales</taxon>
        <taxon>Micromonosporaceae</taxon>
        <taxon>Actinoplanes</taxon>
    </lineage>
</organism>
<dbReference type="PANTHER" id="PTHR46663">
    <property type="entry name" value="DIGUANYLATE CYCLASE DGCT-RELATED"/>
    <property type="match status" value="1"/>
</dbReference>
<dbReference type="AlphaFoldDB" id="A0A1I1ZG89"/>
<accession>A0A1I1ZG89</accession>
<dbReference type="RefSeq" id="WP_143133547.1">
    <property type="nucleotide sequence ID" value="NZ_BOMT01000014.1"/>
</dbReference>
<dbReference type="CDD" id="cd01949">
    <property type="entry name" value="GGDEF"/>
    <property type="match status" value="1"/>
</dbReference>
<dbReference type="SMART" id="SM00267">
    <property type="entry name" value="GGDEF"/>
    <property type="match status" value="1"/>
</dbReference>
<evidence type="ECO:0000259" key="3">
    <source>
        <dbReference type="PROSITE" id="PS50887"/>
    </source>
</evidence>
<gene>
    <name evidence="4" type="ORF">SAMN05421541_10170</name>
</gene>
<feature type="domain" description="GGDEF" evidence="3">
    <location>
        <begin position="352"/>
        <end position="484"/>
    </location>
</feature>
<keyword evidence="5" id="KW-1185">Reference proteome</keyword>
<keyword evidence="2" id="KW-0812">Transmembrane</keyword>
<feature type="transmembrane region" description="Helical" evidence="2">
    <location>
        <begin position="159"/>
        <end position="182"/>
    </location>
</feature>
<feature type="compositionally biased region" description="Basic and acidic residues" evidence="1">
    <location>
        <begin position="498"/>
        <end position="518"/>
    </location>
</feature>
<dbReference type="EMBL" id="FONV01000001">
    <property type="protein sequence ID" value="SFE30338.1"/>
    <property type="molecule type" value="Genomic_DNA"/>
</dbReference>
<feature type="transmembrane region" description="Helical" evidence="2">
    <location>
        <begin position="39"/>
        <end position="55"/>
    </location>
</feature>
<dbReference type="Pfam" id="PF00990">
    <property type="entry name" value="GGDEF"/>
    <property type="match status" value="1"/>
</dbReference>
<dbReference type="OrthoDB" id="3291793at2"/>
<reference evidence="4 5" key="1">
    <citation type="submission" date="2016-10" db="EMBL/GenBank/DDBJ databases">
        <authorList>
            <person name="de Groot N.N."/>
        </authorList>
    </citation>
    <scope>NUCLEOTIDE SEQUENCE [LARGE SCALE GENOMIC DNA]</scope>
    <source>
        <strain evidence="4 5">DSM 43019</strain>
    </source>
</reference>
<feature type="transmembrane region" description="Helical" evidence="2">
    <location>
        <begin position="67"/>
        <end position="87"/>
    </location>
</feature>
<evidence type="ECO:0000256" key="1">
    <source>
        <dbReference type="SAM" id="MobiDB-lite"/>
    </source>
</evidence>
<evidence type="ECO:0000313" key="4">
    <source>
        <dbReference type="EMBL" id="SFE30338.1"/>
    </source>
</evidence>
<dbReference type="SUPFAM" id="SSF55073">
    <property type="entry name" value="Nucleotide cyclase"/>
    <property type="match status" value="1"/>
</dbReference>
<evidence type="ECO:0000313" key="5">
    <source>
        <dbReference type="Proteomes" id="UP000199645"/>
    </source>
</evidence>
<feature type="transmembrane region" description="Helical" evidence="2">
    <location>
        <begin position="291"/>
        <end position="309"/>
    </location>
</feature>
<evidence type="ECO:0000256" key="2">
    <source>
        <dbReference type="SAM" id="Phobius"/>
    </source>
</evidence>
<feature type="transmembrane region" description="Helical" evidence="2">
    <location>
        <begin position="226"/>
        <end position="247"/>
    </location>
</feature>
<sequence>MTGSKLVAAQAAIWAATMTGVVASAGAGADSVARIAGPGMLWFDVVAVIFGVRASRVPGIDRLTRRFSWVMTAALCLTLGVSLTFAVTGTKAFPQVGDVLHIAVMLLLFVAMVLAPVRTMARREAWKTLLDAGTVVLGASMLLWYLVIGPSMETSQVSAGLVLAAACYPVADLLVLFGLARVLLRGTGQISRRALAMIGGATVTILIGDVRLGYSQAHVEVFERTAFDFGVWLTCHFLVACAGIELWRQAVLPVAVVDPGRRGVGGKLPFLGIGLGYGLLAAAALRESRVFPWAGLVLGGAGITGLVVLRQLVVQEEITETAETDPLTGLANRARLHDELSRALRRSARAGRSIAVLLVDLNGFKRINDTLGHQVGDGLLVAVATAMRGAVRDDDLVGRLGGDEFAVLVRPVDGEADAVAVAERVSQAITGPFIVAGRPMSASASIGLAVSEPDEVTPDGLLHRADTAMYDLKRRGSGWQAWRPGLASDATATPDEDPPARREPDHSRTADGHDDARR</sequence>
<feature type="transmembrane region" description="Helical" evidence="2">
    <location>
        <begin position="99"/>
        <end position="117"/>
    </location>
</feature>
<proteinExistence type="predicted"/>
<dbReference type="InterPro" id="IPR043128">
    <property type="entry name" value="Rev_trsase/Diguanyl_cyclase"/>
</dbReference>
<dbReference type="PROSITE" id="PS50887">
    <property type="entry name" value="GGDEF"/>
    <property type="match status" value="1"/>
</dbReference>
<dbReference type="STRING" id="35752.SAMN05421541_10170"/>